<dbReference type="InterPro" id="IPR023052">
    <property type="entry name" value="Cell_div_SepF"/>
</dbReference>
<dbReference type="Gene3D" id="3.30.110.150">
    <property type="entry name" value="SepF-like protein"/>
    <property type="match status" value="1"/>
</dbReference>
<organism evidence="6 7">
    <name type="scientific">Actinomyces howellii</name>
    <dbReference type="NCBI Taxonomy" id="52771"/>
    <lineage>
        <taxon>Bacteria</taxon>
        <taxon>Bacillati</taxon>
        <taxon>Actinomycetota</taxon>
        <taxon>Actinomycetes</taxon>
        <taxon>Actinomycetales</taxon>
        <taxon>Actinomycetaceae</taxon>
        <taxon>Actinomyces</taxon>
    </lineage>
</organism>
<dbReference type="GO" id="GO:0043093">
    <property type="term" value="P:FtsZ-dependent cytokinesis"/>
    <property type="evidence" value="ECO:0007669"/>
    <property type="project" value="UniProtKB-UniRule"/>
</dbReference>
<keyword evidence="1 5" id="KW-0132">Cell division</keyword>
<evidence type="ECO:0000313" key="7">
    <source>
        <dbReference type="Proteomes" id="UP000266895"/>
    </source>
</evidence>
<evidence type="ECO:0000256" key="5">
    <source>
        <dbReference type="HAMAP-Rule" id="MF_01197"/>
    </source>
</evidence>
<keyword evidence="3 5" id="KW-0131">Cell cycle</keyword>
<dbReference type="PANTHER" id="PTHR35798:SF1">
    <property type="entry name" value="CELL DIVISION PROTEIN SEPF"/>
    <property type="match status" value="1"/>
</dbReference>
<evidence type="ECO:0000256" key="2">
    <source>
        <dbReference type="ARBA" id="ARBA00023210"/>
    </source>
</evidence>
<protein>
    <recommendedName>
        <fullName evidence="5">Cell division protein SepF</fullName>
    </recommendedName>
</protein>
<evidence type="ECO:0000256" key="4">
    <source>
        <dbReference type="ARBA" id="ARBA00044936"/>
    </source>
</evidence>
<evidence type="ECO:0000256" key="1">
    <source>
        <dbReference type="ARBA" id="ARBA00022618"/>
    </source>
</evidence>
<gene>
    <name evidence="5 6" type="primary">sepF</name>
    <name evidence="6" type="ORF">NCTC11636_00727</name>
</gene>
<dbReference type="HAMAP" id="MF_01197">
    <property type="entry name" value="SepF"/>
    <property type="match status" value="1"/>
</dbReference>
<dbReference type="OrthoDB" id="3731101at2"/>
<keyword evidence="7" id="KW-1185">Reference proteome</keyword>
<comment type="subunit">
    <text evidence="5">Homodimer. Interacts with FtsZ.</text>
</comment>
<dbReference type="PANTHER" id="PTHR35798">
    <property type="entry name" value="CELL DIVISION PROTEIN SEPF"/>
    <property type="match status" value="1"/>
</dbReference>
<evidence type="ECO:0000256" key="3">
    <source>
        <dbReference type="ARBA" id="ARBA00023306"/>
    </source>
</evidence>
<dbReference type="GO" id="GO:0005737">
    <property type="term" value="C:cytoplasm"/>
    <property type="evidence" value="ECO:0007669"/>
    <property type="project" value="UniProtKB-SubCell"/>
</dbReference>
<accession>A0A3S4RA26</accession>
<dbReference type="Proteomes" id="UP000266895">
    <property type="component" value="Chromosome"/>
</dbReference>
<dbReference type="GO" id="GO:0000917">
    <property type="term" value="P:division septum assembly"/>
    <property type="evidence" value="ECO:0007669"/>
    <property type="project" value="UniProtKB-KW"/>
</dbReference>
<keyword evidence="5" id="KW-0963">Cytoplasm</keyword>
<sequence length="162" mass="17754">MSALRKMSTFLGYAEPVEDAYEDEYRVGRAGEDYAEDDFADSETGYEDGYEDTFEEAAAPSAAAPVAAPDLRRIVTVHPSTYNEARVIGESFRDGVPVIVNLTNMSESDARRMVDFSAGLVFGLHGAIERVTPRVFLLTPATVDIDDGEAADEPRGRFFNQS</sequence>
<dbReference type="EMBL" id="LR134350">
    <property type="protein sequence ID" value="VEG26832.1"/>
    <property type="molecule type" value="Genomic_DNA"/>
</dbReference>
<name>A0A3S4RA26_9ACTO</name>
<dbReference type="AlphaFoldDB" id="A0A3S4RA26"/>
<dbReference type="KEGG" id="ahw:NCTC11636_00727"/>
<dbReference type="Pfam" id="PF04472">
    <property type="entry name" value="SepF"/>
    <property type="match status" value="1"/>
</dbReference>
<dbReference type="InterPro" id="IPR007561">
    <property type="entry name" value="Cell_div_SepF/SepF-rel"/>
</dbReference>
<comment type="function">
    <text evidence="4 5">Cell division protein that is part of the divisome complex and is recruited early to the Z-ring. Probably stimulates Z-ring formation, perhaps through the cross-linking of FtsZ protofilaments. Its function overlaps with FtsA.</text>
</comment>
<keyword evidence="2 5" id="KW-0717">Septation</keyword>
<dbReference type="InterPro" id="IPR038594">
    <property type="entry name" value="SepF-like_sf"/>
</dbReference>
<dbReference type="RefSeq" id="WP_126381898.1">
    <property type="nucleotide sequence ID" value="NZ_LR134350.1"/>
</dbReference>
<comment type="similarity">
    <text evidence="5">Belongs to the SepF family.</text>
</comment>
<proteinExistence type="inferred from homology"/>
<evidence type="ECO:0000313" key="6">
    <source>
        <dbReference type="EMBL" id="VEG26832.1"/>
    </source>
</evidence>
<comment type="subcellular location">
    <subcellularLocation>
        <location evidence="5">Cytoplasm</location>
    </subcellularLocation>
    <text evidence="5">Localizes to the division site, in a FtsZ-dependent manner.</text>
</comment>
<reference evidence="6 7" key="1">
    <citation type="submission" date="2018-12" db="EMBL/GenBank/DDBJ databases">
        <authorList>
            <consortium name="Pathogen Informatics"/>
        </authorList>
    </citation>
    <scope>NUCLEOTIDE SEQUENCE [LARGE SCALE GENOMIC DNA]</scope>
    <source>
        <strain evidence="6 7">NCTC11636</strain>
    </source>
</reference>